<dbReference type="Gene3D" id="3.40.640.10">
    <property type="entry name" value="Type I PLP-dependent aspartate aminotransferase-like (Major domain)"/>
    <property type="match status" value="1"/>
</dbReference>
<dbReference type="InterPro" id="IPR015424">
    <property type="entry name" value="PyrdxlP-dep_Trfase"/>
</dbReference>
<evidence type="ECO:0000256" key="2">
    <source>
        <dbReference type="ARBA" id="ARBA00006490"/>
    </source>
</evidence>
<evidence type="ECO:0000256" key="7">
    <source>
        <dbReference type="ARBA" id="ARBA00023004"/>
    </source>
</evidence>
<dbReference type="GO" id="GO:0046872">
    <property type="term" value="F:metal ion binding"/>
    <property type="evidence" value="ECO:0007669"/>
    <property type="project" value="UniProtKB-KW"/>
</dbReference>
<evidence type="ECO:0000313" key="13">
    <source>
        <dbReference type="Proteomes" id="UP000294614"/>
    </source>
</evidence>
<comment type="catalytic activity">
    <reaction evidence="9">
        <text>(sulfur carrier)-H + L-cysteine = (sulfur carrier)-SH + L-alanine</text>
        <dbReference type="Rhea" id="RHEA:43892"/>
        <dbReference type="Rhea" id="RHEA-COMP:14737"/>
        <dbReference type="Rhea" id="RHEA-COMP:14739"/>
        <dbReference type="ChEBI" id="CHEBI:29917"/>
        <dbReference type="ChEBI" id="CHEBI:35235"/>
        <dbReference type="ChEBI" id="CHEBI:57972"/>
        <dbReference type="ChEBI" id="CHEBI:64428"/>
        <dbReference type="EC" id="2.8.1.7"/>
    </reaction>
</comment>
<dbReference type="RefSeq" id="WP_165871282.1">
    <property type="nucleotide sequence ID" value="NZ_SMGG01000005.1"/>
</dbReference>
<dbReference type="InterPro" id="IPR016454">
    <property type="entry name" value="Cysteine_dSase"/>
</dbReference>
<dbReference type="InterPro" id="IPR000192">
    <property type="entry name" value="Aminotrans_V_dom"/>
</dbReference>
<dbReference type="PANTHER" id="PTHR11601:SF34">
    <property type="entry name" value="CYSTEINE DESULFURASE"/>
    <property type="match status" value="1"/>
</dbReference>
<keyword evidence="7" id="KW-0408">Iron</keyword>
<evidence type="ECO:0000256" key="4">
    <source>
        <dbReference type="ARBA" id="ARBA00022679"/>
    </source>
</evidence>
<dbReference type="InterPro" id="IPR015422">
    <property type="entry name" value="PyrdxlP-dep_Trfase_small"/>
</dbReference>
<sequence length="372" mass="39943">MIYFDNNATTPLAKEVKDEMAACFDIFGNPSSLHFEGQKSRQVIEKARRRVADFIGARPEEIVFTGSGTEANNIAVAGYALAEPDGMIITTAIEHSAVLKPVCRMEDQGRTAIKLLPDADGRIVVKDALGAIRSVQKGLVTIMLANNETGVIQPVRELVEAAKAQGLLVHTDAVQAAGKIPLNVDELGVDMLSISAHKFHGPKGIGALYIRGGVKVLPVVLGGSQEHTMRPGTENVLGIAGIGKACELASECCDSRLRDMFEELIIKNVPDSFVNGKNAPRVPNTANIGFKDIDNQALVINLDIEDIAASTGAACSSAKKEASHVLTAMCMSSAEARSSVRFSFSRYNTEEEVVTAVERIRRTVERMRGRLG</sequence>
<dbReference type="InterPro" id="IPR015421">
    <property type="entry name" value="PyrdxlP-dep_Trfase_major"/>
</dbReference>
<proteinExistence type="inferred from homology"/>
<comment type="caution">
    <text evidence="12">The sequence shown here is derived from an EMBL/GenBank/DDBJ whole genome shotgun (WGS) entry which is preliminary data.</text>
</comment>
<dbReference type="EC" id="2.8.1.7" evidence="3"/>
<evidence type="ECO:0000256" key="8">
    <source>
        <dbReference type="ARBA" id="ARBA00023014"/>
    </source>
</evidence>
<organism evidence="12 13">
    <name type="scientific">Seleniivibrio woodruffii</name>
    <dbReference type="NCBI Taxonomy" id="1078050"/>
    <lineage>
        <taxon>Bacteria</taxon>
        <taxon>Pseudomonadati</taxon>
        <taxon>Deferribacterota</taxon>
        <taxon>Deferribacteres</taxon>
        <taxon>Deferribacterales</taxon>
        <taxon>Geovibrionaceae</taxon>
        <taxon>Seleniivibrio</taxon>
    </lineage>
</organism>
<reference evidence="12 13" key="1">
    <citation type="submission" date="2019-03" db="EMBL/GenBank/DDBJ databases">
        <title>Genomic Encyclopedia of Type Strains, Phase IV (KMG-IV): sequencing the most valuable type-strain genomes for metagenomic binning, comparative biology and taxonomic classification.</title>
        <authorList>
            <person name="Goeker M."/>
        </authorList>
    </citation>
    <scope>NUCLEOTIDE SEQUENCE [LARGE SCALE GENOMIC DNA]</scope>
    <source>
        <strain evidence="12 13">DSM 24984</strain>
    </source>
</reference>
<comment type="similarity">
    <text evidence="2">Belongs to the class-V pyridoxal-phosphate-dependent aminotransferase family. NifS/IscS subfamily.</text>
</comment>
<dbReference type="AlphaFoldDB" id="A0A4R1K6Q5"/>
<name>A0A4R1K6Q5_9BACT</name>
<keyword evidence="5" id="KW-0479">Metal-binding</keyword>
<dbReference type="EMBL" id="SMGG01000005">
    <property type="protein sequence ID" value="TCK59884.1"/>
    <property type="molecule type" value="Genomic_DNA"/>
</dbReference>
<accession>A0A4R1K6Q5</accession>
<dbReference type="GO" id="GO:0051536">
    <property type="term" value="F:iron-sulfur cluster binding"/>
    <property type="evidence" value="ECO:0007669"/>
    <property type="project" value="UniProtKB-KW"/>
</dbReference>
<evidence type="ECO:0000256" key="6">
    <source>
        <dbReference type="ARBA" id="ARBA00022898"/>
    </source>
</evidence>
<dbReference type="GO" id="GO:0031071">
    <property type="term" value="F:cysteine desulfurase activity"/>
    <property type="evidence" value="ECO:0007669"/>
    <property type="project" value="UniProtKB-EC"/>
</dbReference>
<dbReference type="Gene3D" id="1.10.260.50">
    <property type="match status" value="1"/>
</dbReference>
<feature type="domain" description="Aminotransferase class V" evidence="11">
    <location>
        <begin position="2"/>
        <end position="353"/>
    </location>
</feature>
<dbReference type="Pfam" id="PF00266">
    <property type="entry name" value="Aminotran_5"/>
    <property type="match status" value="1"/>
</dbReference>
<evidence type="ECO:0000313" key="12">
    <source>
        <dbReference type="EMBL" id="TCK59884.1"/>
    </source>
</evidence>
<dbReference type="SUPFAM" id="SSF53383">
    <property type="entry name" value="PLP-dependent transferases"/>
    <property type="match status" value="1"/>
</dbReference>
<keyword evidence="13" id="KW-1185">Reference proteome</keyword>
<dbReference type="InterPro" id="IPR020578">
    <property type="entry name" value="Aminotrans_V_PyrdxlP_BS"/>
</dbReference>
<protein>
    <recommendedName>
        <fullName evidence="3">cysteine desulfurase</fullName>
        <ecNumber evidence="3">2.8.1.7</ecNumber>
    </recommendedName>
</protein>
<evidence type="ECO:0000256" key="10">
    <source>
        <dbReference type="RuleBase" id="RU004504"/>
    </source>
</evidence>
<dbReference type="Gene3D" id="3.90.1150.10">
    <property type="entry name" value="Aspartate Aminotransferase, domain 1"/>
    <property type="match status" value="1"/>
</dbReference>
<dbReference type="PANTHER" id="PTHR11601">
    <property type="entry name" value="CYSTEINE DESULFURYLASE FAMILY MEMBER"/>
    <property type="match status" value="1"/>
</dbReference>
<evidence type="ECO:0000256" key="5">
    <source>
        <dbReference type="ARBA" id="ARBA00022723"/>
    </source>
</evidence>
<keyword evidence="4" id="KW-0808">Transferase</keyword>
<gene>
    <name evidence="12" type="ORF">C8D98_2051</name>
</gene>
<keyword evidence="8" id="KW-0411">Iron-sulfur</keyword>
<evidence type="ECO:0000256" key="9">
    <source>
        <dbReference type="ARBA" id="ARBA00050776"/>
    </source>
</evidence>
<dbReference type="PIRSF" id="PIRSF005572">
    <property type="entry name" value="NifS"/>
    <property type="match status" value="1"/>
</dbReference>
<dbReference type="Proteomes" id="UP000294614">
    <property type="component" value="Unassembled WGS sequence"/>
</dbReference>
<keyword evidence="6" id="KW-0663">Pyridoxal phosphate</keyword>
<comment type="cofactor">
    <cofactor evidence="1 10">
        <name>pyridoxal 5'-phosphate</name>
        <dbReference type="ChEBI" id="CHEBI:597326"/>
    </cofactor>
</comment>
<evidence type="ECO:0000256" key="1">
    <source>
        <dbReference type="ARBA" id="ARBA00001933"/>
    </source>
</evidence>
<evidence type="ECO:0000256" key="3">
    <source>
        <dbReference type="ARBA" id="ARBA00012239"/>
    </source>
</evidence>
<dbReference type="PROSITE" id="PS00595">
    <property type="entry name" value="AA_TRANSFER_CLASS_5"/>
    <property type="match status" value="1"/>
</dbReference>
<evidence type="ECO:0000259" key="11">
    <source>
        <dbReference type="Pfam" id="PF00266"/>
    </source>
</evidence>